<keyword evidence="8" id="KW-1185">Reference proteome</keyword>
<protein>
    <recommendedName>
        <fullName evidence="6">Exodeoxyribonuclease 7 small subunit</fullName>
        <ecNumber evidence="6">3.1.11.6</ecNumber>
    </recommendedName>
    <alternativeName>
        <fullName evidence="6">Exodeoxyribonuclease VII small subunit</fullName>
        <shortName evidence="6">Exonuclease VII small subunit</shortName>
    </alternativeName>
</protein>
<evidence type="ECO:0000256" key="6">
    <source>
        <dbReference type="HAMAP-Rule" id="MF_00337"/>
    </source>
</evidence>
<dbReference type="PANTHER" id="PTHR34137:SF1">
    <property type="entry name" value="EXODEOXYRIBONUCLEASE 7 SMALL SUBUNIT"/>
    <property type="match status" value="1"/>
</dbReference>
<comment type="similarity">
    <text evidence="1 6">Belongs to the XseB family.</text>
</comment>
<dbReference type="EMBL" id="JABAIM010000002">
    <property type="protein sequence ID" value="NLR75347.1"/>
    <property type="molecule type" value="Genomic_DNA"/>
</dbReference>
<evidence type="ECO:0000313" key="7">
    <source>
        <dbReference type="EMBL" id="NLR75347.1"/>
    </source>
</evidence>
<dbReference type="PANTHER" id="PTHR34137">
    <property type="entry name" value="EXODEOXYRIBONUCLEASE 7 SMALL SUBUNIT"/>
    <property type="match status" value="1"/>
</dbReference>
<name>A0A847S8N1_9NEIS</name>
<dbReference type="AlphaFoldDB" id="A0A847S8N1"/>
<evidence type="ECO:0000256" key="4">
    <source>
        <dbReference type="ARBA" id="ARBA00022801"/>
    </source>
</evidence>
<comment type="subcellular location">
    <subcellularLocation>
        <location evidence="6">Cytoplasm</location>
    </subcellularLocation>
</comment>
<keyword evidence="3 6" id="KW-0540">Nuclease</keyword>
<comment type="subunit">
    <text evidence="6">Heterooligomer composed of large and small subunits.</text>
</comment>
<keyword evidence="2 6" id="KW-0963">Cytoplasm</keyword>
<accession>A0A847S8N1</accession>
<dbReference type="GO" id="GO:0009318">
    <property type="term" value="C:exodeoxyribonuclease VII complex"/>
    <property type="evidence" value="ECO:0007669"/>
    <property type="project" value="UniProtKB-UniRule"/>
</dbReference>
<proteinExistence type="inferred from homology"/>
<dbReference type="EC" id="3.1.11.6" evidence="6"/>
<dbReference type="HAMAP" id="MF_00337">
    <property type="entry name" value="Exonuc_7_S"/>
    <property type="match status" value="1"/>
</dbReference>
<dbReference type="NCBIfam" id="NF002140">
    <property type="entry name" value="PRK00977.1-4"/>
    <property type="match status" value="1"/>
</dbReference>
<dbReference type="InterPro" id="IPR003761">
    <property type="entry name" value="Exonuc_VII_S"/>
</dbReference>
<sequence>MAKSKAEPTFEEALAELEGIVNQMEGGQLSLEASLTAYSRGAALLRQCQSQLQEAQHKVQQLNAEGQLQPFELNDDAR</sequence>
<dbReference type="Gene3D" id="1.10.287.1040">
    <property type="entry name" value="Exonuclease VII, small subunit"/>
    <property type="match status" value="1"/>
</dbReference>
<dbReference type="SUPFAM" id="SSF116842">
    <property type="entry name" value="XseB-like"/>
    <property type="match status" value="1"/>
</dbReference>
<evidence type="ECO:0000256" key="5">
    <source>
        <dbReference type="ARBA" id="ARBA00022839"/>
    </source>
</evidence>
<reference evidence="7 8" key="1">
    <citation type="submission" date="2020-04" db="EMBL/GenBank/DDBJ databases">
        <title>Draft genome of Leeia sp. IMCC25680.</title>
        <authorList>
            <person name="Song J."/>
            <person name="Cho J.-C."/>
        </authorList>
    </citation>
    <scope>NUCLEOTIDE SEQUENCE [LARGE SCALE GENOMIC DNA]</scope>
    <source>
        <strain evidence="7 8">IMCC25680</strain>
    </source>
</reference>
<comment type="function">
    <text evidence="6">Bidirectionally degrades single-stranded DNA into large acid-insoluble oligonucleotides, which are then degraded further into small acid-soluble oligonucleotides.</text>
</comment>
<comment type="caution">
    <text evidence="7">The sequence shown here is derived from an EMBL/GenBank/DDBJ whole genome shotgun (WGS) entry which is preliminary data.</text>
</comment>
<evidence type="ECO:0000256" key="1">
    <source>
        <dbReference type="ARBA" id="ARBA00009998"/>
    </source>
</evidence>
<dbReference type="RefSeq" id="WP_168877021.1">
    <property type="nucleotide sequence ID" value="NZ_JABAIM010000002.1"/>
</dbReference>
<evidence type="ECO:0000313" key="8">
    <source>
        <dbReference type="Proteomes" id="UP000587991"/>
    </source>
</evidence>
<evidence type="ECO:0000256" key="2">
    <source>
        <dbReference type="ARBA" id="ARBA00022490"/>
    </source>
</evidence>
<dbReference type="GO" id="GO:0008855">
    <property type="term" value="F:exodeoxyribonuclease VII activity"/>
    <property type="evidence" value="ECO:0007669"/>
    <property type="project" value="UniProtKB-UniRule"/>
</dbReference>
<dbReference type="Pfam" id="PF02609">
    <property type="entry name" value="Exonuc_VII_S"/>
    <property type="match status" value="1"/>
</dbReference>
<gene>
    <name evidence="6" type="primary">xseB</name>
    <name evidence="7" type="ORF">HF682_09270</name>
</gene>
<dbReference type="NCBIfam" id="TIGR01280">
    <property type="entry name" value="xseB"/>
    <property type="match status" value="1"/>
</dbReference>
<organism evidence="7 8">
    <name type="scientific">Leeia aquatica</name>
    <dbReference type="NCBI Taxonomy" id="2725557"/>
    <lineage>
        <taxon>Bacteria</taxon>
        <taxon>Pseudomonadati</taxon>
        <taxon>Pseudomonadota</taxon>
        <taxon>Betaproteobacteria</taxon>
        <taxon>Neisseriales</taxon>
        <taxon>Leeiaceae</taxon>
        <taxon>Leeia</taxon>
    </lineage>
</organism>
<comment type="catalytic activity">
    <reaction evidence="6">
        <text>Exonucleolytic cleavage in either 5'- to 3'- or 3'- to 5'-direction to yield nucleoside 5'-phosphates.</text>
        <dbReference type="EC" id="3.1.11.6"/>
    </reaction>
</comment>
<dbReference type="GO" id="GO:0006308">
    <property type="term" value="P:DNA catabolic process"/>
    <property type="evidence" value="ECO:0007669"/>
    <property type="project" value="UniProtKB-UniRule"/>
</dbReference>
<dbReference type="Proteomes" id="UP000587991">
    <property type="component" value="Unassembled WGS sequence"/>
</dbReference>
<keyword evidence="4 6" id="KW-0378">Hydrolase</keyword>
<dbReference type="InterPro" id="IPR037004">
    <property type="entry name" value="Exonuc_VII_ssu_sf"/>
</dbReference>
<keyword evidence="5 6" id="KW-0269">Exonuclease</keyword>
<evidence type="ECO:0000256" key="3">
    <source>
        <dbReference type="ARBA" id="ARBA00022722"/>
    </source>
</evidence>
<dbReference type="GO" id="GO:0005829">
    <property type="term" value="C:cytosol"/>
    <property type="evidence" value="ECO:0007669"/>
    <property type="project" value="TreeGrafter"/>
</dbReference>